<keyword evidence="10 25" id="KW-0418">Kinase</keyword>
<evidence type="ECO:0000256" key="15">
    <source>
        <dbReference type="ARBA" id="ARBA00074306"/>
    </source>
</evidence>
<evidence type="ECO:0000256" key="1">
    <source>
        <dbReference type="ARBA" id="ARBA00000085"/>
    </source>
</evidence>
<keyword evidence="12 18" id="KW-1133">Transmembrane helix</keyword>
<dbReference type="PROSITE" id="PS50924">
    <property type="entry name" value="MHYT"/>
    <property type="match status" value="1"/>
</dbReference>
<dbReference type="Pfam" id="PF00512">
    <property type="entry name" value="HisKA"/>
    <property type="match status" value="1"/>
</dbReference>
<feature type="transmembrane region" description="Helical" evidence="18">
    <location>
        <begin position="150"/>
        <end position="174"/>
    </location>
</feature>
<dbReference type="EnsemblBacteria" id="BAA17992">
    <property type="protein sequence ID" value="BAA17992"/>
    <property type="gene ID" value="BAA17992"/>
</dbReference>
<dbReference type="CDD" id="cd00088">
    <property type="entry name" value="HPT"/>
    <property type="match status" value="1"/>
</dbReference>
<feature type="transmembrane region" description="Helical" evidence="18">
    <location>
        <begin position="232"/>
        <end position="252"/>
    </location>
</feature>
<dbReference type="InterPro" id="IPR001789">
    <property type="entry name" value="Sig_transdc_resp-reg_receiver"/>
</dbReference>
<evidence type="ECO:0000259" key="23">
    <source>
        <dbReference type="PROSITE" id="PS50894"/>
    </source>
</evidence>
<evidence type="ECO:0000256" key="2">
    <source>
        <dbReference type="ARBA" id="ARBA00004651"/>
    </source>
</evidence>
<evidence type="ECO:0000259" key="19">
    <source>
        <dbReference type="PROSITE" id="PS50109"/>
    </source>
</evidence>
<reference evidence="25 26" key="2">
    <citation type="journal article" date="1996" name="DNA Res.">
        <title>Sequence analysis of the genome of the unicellular cyanobacterium Synechocystis sp. strain PCC6803. II. Sequence determination of the entire genome and assignment of potential protein-coding regions.</title>
        <authorList>
            <person name="Kaneko T."/>
            <person name="Sato S."/>
            <person name="Kotani H."/>
            <person name="Tanaka A."/>
            <person name="Asamizu E."/>
            <person name="Nakamura Y."/>
            <person name="Miyajima N."/>
            <person name="Hirosawa M."/>
            <person name="Sugiura M."/>
            <person name="Sasamoto S."/>
            <person name="Kimura T."/>
            <person name="Hosouchi T."/>
            <person name="Matsuno A."/>
            <person name="Muraki A."/>
            <person name="Nakazaki N."/>
            <person name="Naruo K."/>
            <person name="Okumura S."/>
            <person name="Shimpo S."/>
            <person name="Takeuchi C."/>
            <person name="Wada T."/>
            <person name="Watanabe A."/>
            <person name="Yamada M."/>
            <person name="Yasuda M."/>
            <person name="Tabata S."/>
        </authorList>
    </citation>
    <scope>NUCLEOTIDE SEQUENCE [LARGE SCALE GENOMIC DNA]</scope>
    <source>
        <strain evidence="26">ATCC 27184 / PCC 6803 / Kazusa</strain>
    </source>
</reference>
<dbReference type="Gene3D" id="1.10.287.130">
    <property type="match status" value="1"/>
</dbReference>
<dbReference type="STRING" id="1148.gene:10498862"/>
<dbReference type="SUPFAM" id="SSF52172">
    <property type="entry name" value="CheY-like"/>
    <property type="match status" value="2"/>
</dbReference>
<dbReference type="InterPro" id="IPR005467">
    <property type="entry name" value="His_kinase_dom"/>
</dbReference>
<keyword evidence="14 18" id="KW-0472">Membrane</keyword>
<dbReference type="SMART" id="SM00388">
    <property type="entry name" value="HisKA"/>
    <property type="match status" value="1"/>
</dbReference>
<dbReference type="PROSITE" id="PS50109">
    <property type="entry name" value="HIS_KIN"/>
    <property type="match status" value="1"/>
</dbReference>
<feature type="domain" description="Response regulatory" evidence="20">
    <location>
        <begin position="772"/>
        <end position="893"/>
    </location>
</feature>
<dbReference type="PANTHER" id="PTHR45339:SF1">
    <property type="entry name" value="HYBRID SIGNAL TRANSDUCTION HISTIDINE KINASE J"/>
    <property type="match status" value="1"/>
</dbReference>
<comment type="catalytic activity">
    <reaction evidence="1">
        <text>ATP + protein L-histidine = ADP + protein N-phospho-L-histidine.</text>
        <dbReference type="EC" id="2.7.13.3"/>
    </reaction>
</comment>
<dbReference type="EC" id="2.7.13.3" evidence="4"/>
<dbReference type="CDD" id="cd16922">
    <property type="entry name" value="HATPase_EvgS-ArcB-TorS-like"/>
    <property type="match status" value="1"/>
</dbReference>
<evidence type="ECO:0000256" key="6">
    <source>
        <dbReference type="ARBA" id="ARBA00022553"/>
    </source>
</evidence>
<feature type="modified residue" description="4-aspartylphosphate" evidence="17">
    <location>
        <position position="975"/>
    </location>
</feature>
<dbReference type="GO" id="GO:0000155">
    <property type="term" value="F:phosphorelay sensor kinase activity"/>
    <property type="evidence" value="ECO:0007669"/>
    <property type="project" value="InterPro"/>
</dbReference>
<dbReference type="InterPro" id="IPR035965">
    <property type="entry name" value="PAS-like_dom_sf"/>
</dbReference>
<keyword evidence="9" id="KW-0547">Nucleotide-binding</keyword>
<evidence type="ECO:0000259" key="24">
    <source>
        <dbReference type="PROSITE" id="PS50924"/>
    </source>
</evidence>
<dbReference type="FunFam" id="3.30.565.10:FF:000010">
    <property type="entry name" value="Sensor histidine kinase RcsC"/>
    <property type="match status" value="1"/>
</dbReference>
<keyword evidence="26" id="KW-1185">Reference proteome</keyword>
<dbReference type="Gene3D" id="1.20.120.160">
    <property type="entry name" value="HPT domain"/>
    <property type="match status" value="1"/>
</dbReference>
<dbReference type="NCBIfam" id="TIGR00229">
    <property type="entry name" value="sensory_box"/>
    <property type="match status" value="1"/>
</dbReference>
<dbReference type="eggNOG" id="COG0784">
    <property type="taxonomic scope" value="Bacteria"/>
</dbReference>
<evidence type="ECO:0000313" key="25">
    <source>
        <dbReference type="EMBL" id="BAA17992.1"/>
    </source>
</evidence>
<dbReference type="KEGG" id="syn:slr2098"/>
<dbReference type="SUPFAM" id="SSF47226">
    <property type="entry name" value="Histidine-containing phosphotransfer domain, HPT domain"/>
    <property type="match status" value="1"/>
</dbReference>
<dbReference type="Gene3D" id="3.30.450.20">
    <property type="entry name" value="PAS domain"/>
    <property type="match status" value="2"/>
</dbReference>
<name>P73926_SYNY3</name>
<keyword evidence="13" id="KW-0902">Two-component regulatory system</keyword>
<feature type="domain" description="HPt" evidence="23">
    <location>
        <begin position="1085"/>
        <end position="1179"/>
    </location>
</feature>
<feature type="domain" description="Histidine kinase" evidence="19">
    <location>
        <begin position="533"/>
        <end position="754"/>
    </location>
</feature>
<evidence type="ECO:0000256" key="16">
    <source>
        <dbReference type="PROSITE-ProRule" id="PRU00110"/>
    </source>
</evidence>
<dbReference type="Proteomes" id="UP000001425">
    <property type="component" value="Chromosome"/>
</dbReference>
<keyword evidence="7" id="KW-0808">Transferase</keyword>
<feature type="transmembrane region" description="Helical" evidence="18">
    <location>
        <begin position="92"/>
        <end position="112"/>
    </location>
</feature>
<dbReference type="SMART" id="SM00448">
    <property type="entry name" value="REC"/>
    <property type="match status" value="2"/>
</dbReference>
<evidence type="ECO:0000256" key="5">
    <source>
        <dbReference type="ARBA" id="ARBA00022475"/>
    </source>
</evidence>
<evidence type="ECO:0000256" key="4">
    <source>
        <dbReference type="ARBA" id="ARBA00012438"/>
    </source>
</evidence>
<dbReference type="InterPro" id="IPR036641">
    <property type="entry name" value="HPT_dom_sf"/>
</dbReference>
<dbReference type="Pfam" id="PF01627">
    <property type="entry name" value="Hpt"/>
    <property type="match status" value="1"/>
</dbReference>
<evidence type="ECO:0000256" key="17">
    <source>
        <dbReference type="PROSITE-ProRule" id="PRU00169"/>
    </source>
</evidence>
<evidence type="ECO:0000259" key="22">
    <source>
        <dbReference type="PROSITE" id="PS50113"/>
    </source>
</evidence>
<sequence>MFWQPVSPLNADQLNYQGSYDPKLVLLSVAIAIFTAYMAFLMASSALSLPGRWSRKIALALSGTVMGLGIWAMHFIGMLGFELPCPISYDPLITFISVIPAIAASIYALNFLSFQAPTAKNLMVGAIWFGLGIGTMHYSGMAALELHGNIYYELPLFVLSLVIAVMLAFVALLFRFHSAKIFHTTHGPALGSSALVMGLSTSGMHYTAMTATHFICRPWGEFFIQGIDIQEVAIAVTISITLLTGGVMLFVLREISIQNQQQKILVATESWYRQIIEYAPEGIMVLDAQGNIILANTSIEKLFGYSQTELIGQSIALLGLAELLQQSLHLLQEGEDVGPTCPLDQEEFEILGTRYDGSEFPIEVSLTSLPSLSQREMNIFASVRDISARQEAQQQILRQREHLQSVLDSAPVGVAITVNGITQFANPHIGELVDLKVGDSPQKIYVDLGDRQQMLEELTQFGRSQSRVYKMYNPRGEIRDILATFLATDYEGQKGILGWLADITPIKAAEAEMKRAKELAEEASRIKADFLANMSHEIRTPMNAVIGMTHLALKTDLTPRQREYLHKIRFSGQHLLGVINDILDFSKIEAGKLPMESIDFDLDKVLDNVATLISEKATNKGLELLFDIDRNLPRHFIGDPLRLGQILINYANNAVKFTEQGDITIVVRLQEYRDQDVVLYLAVKDTGIGIKPEHIANLFNSFQQADSSTTRNFGGTGLGLAICKRIAELMGGEVGVESEYGQGSTFWAKVCLQKSNVIPHRLVLSKDLEGKRVLVVDDNDHARLVMKDLLEQMKFVVETVESGPEALNFLAEADRENHPHSIVFIDWQMPNMDGLEVARRLKAMGLNHQPSIFIVTAYGREELFVKAKSLGIDDVLVKPISPSVLFDSLARVLGDPTALAQEMRQSSGIGAEDLALEKLRRIRGARILLVEDNEINQEVAAELLRDVGFNVDVAANGLIALERLNNNAYALVLMDMQMPEMDGIEATIAIRQNPRYAQLPIVAMTANVMQGDRERCLQAGMNDHLGKPIEPEELWNKLLHWIPVDSPLAPETIEESAINTSDPEISIPHIPGLNSDDGLRRVLGKKSLYLKMLHKFVASQSSFLPEITQALGEKDYGFAERLAHTLKGVAGNIGAQELQQEAAELEKAIKEQWPQPEVENLLTNLGDRLDNLIAQLTSNLPPEPATVAITLDQGQLEEICDHLAQLLGEDDAEAADLLQNHGDLLRQAFPDHYSAIAAGINNFDFEAALAALTTARQFSQP</sequence>
<dbReference type="eggNOG" id="COG3300">
    <property type="taxonomic scope" value="Bacteria"/>
</dbReference>
<dbReference type="InterPro" id="IPR001610">
    <property type="entry name" value="PAC"/>
</dbReference>
<dbReference type="CDD" id="cd17546">
    <property type="entry name" value="REC_hyHK_CKI1_RcsC-like"/>
    <property type="match status" value="2"/>
</dbReference>
<dbReference type="Pfam" id="PF00072">
    <property type="entry name" value="Response_reg"/>
    <property type="match status" value="2"/>
</dbReference>
<dbReference type="SMR" id="P73926"/>
<dbReference type="SUPFAM" id="SSF55785">
    <property type="entry name" value="PYP-like sensor domain (PAS domain)"/>
    <property type="match status" value="2"/>
</dbReference>
<dbReference type="SMART" id="SM00387">
    <property type="entry name" value="HATPase_c"/>
    <property type="match status" value="1"/>
</dbReference>
<feature type="modified residue" description="4-aspartylphosphate" evidence="17">
    <location>
        <position position="826"/>
    </location>
</feature>
<proteinExistence type="inferred from homology"/>
<dbReference type="Pfam" id="PF03707">
    <property type="entry name" value="MHYT"/>
    <property type="match status" value="3"/>
</dbReference>
<dbReference type="PIR" id="S75130">
    <property type="entry name" value="S75130"/>
</dbReference>
<dbReference type="eggNOG" id="COG2198">
    <property type="taxonomic scope" value="Bacteria"/>
</dbReference>
<dbReference type="PROSITE" id="PS50112">
    <property type="entry name" value="PAS"/>
    <property type="match status" value="1"/>
</dbReference>
<accession>P73926</accession>
<dbReference type="InterPro" id="IPR003594">
    <property type="entry name" value="HATPase_dom"/>
</dbReference>
<feature type="domain" description="PAC" evidence="22">
    <location>
        <begin position="344"/>
        <end position="398"/>
    </location>
</feature>
<feature type="modified residue" description="Phosphohistidine" evidence="16">
    <location>
        <position position="1124"/>
    </location>
</feature>
<dbReference type="PaxDb" id="1148-1653075"/>
<feature type="transmembrane region" description="Helical" evidence="18">
    <location>
        <begin position="59"/>
        <end position="80"/>
    </location>
</feature>
<dbReference type="SMART" id="SM00073">
    <property type="entry name" value="HPT"/>
    <property type="match status" value="1"/>
</dbReference>
<evidence type="ECO:0000256" key="14">
    <source>
        <dbReference type="ARBA" id="ARBA00023136"/>
    </source>
</evidence>
<dbReference type="AlphaFoldDB" id="P73926"/>
<dbReference type="InterPro" id="IPR036890">
    <property type="entry name" value="HATPase_C_sf"/>
</dbReference>
<evidence type="ECO:0000256" key="11">
    <source>
        <dbReference type="ARBA" id="ARBA00022840"/>
    </source>
</evidence>
<keyword evidence="11" id="KW-0067">ATP-binding</keyword>
<keyword evidence="8 18" id="KW-0812">Transmembrane</keyword>
<feature type="transmembrane region" description="Helical" evidence="18">
    <location>
        <begin position="24"/>
        <end position="47"/>
    </location>
</feature>
<organism evidence="25 26">
    <name type="scientific">Synechocystis sp. (strain ATCC 27184 / PCC 6803 / Kazusa)</name>
    <dbReference type="NCBI Taxonomy" id="1111708"/>
    <lineage>
        <taxon>Bacteria</taxon>
        <taxon>Bacillati</taxon>
        <taxon>Cyanobacteriota</taxon>
        <taxon>Cyanophyceae</taxon>
        <taxon>Synechococcales</taxon>
        <taxon>Merismopediaceae</taxon>
        <taxon>Synechocystis</taxon>
    </lineage>
</organism>
<dbReference type="SMART" id="SM00091">
    <property type="entry name" value="PAS"/>
    <property type="match status" value="2"/>
</dbReference>
<evidence type="ECO:0000313" key="26">
    <source>
        <dbReference type="Proteomes" id="UP000001425"/>
    </source>
</evidence>
<comment type="similarity">
    <text evidence="3">In the N-terminal section; belongs to the phytochrome family.</text>
</comment>
<evidence type="ECO:0000256" key="18">
    <source>
        <dbReference type="PROSITE-ProRule" id="PRU00244"/>
    </source>
</evidence>
<dbReference type="PhylomeDB" id="P73926"/>
<dbReference type="InterPro" id="IPR011006">
    <property type="entry name" value="CheY-like_superfamily"/>
</dbReference>
<dbReference type="Gene3D" id="3.30.565.10">
    <property type="entry name" value="Histidine kinase-like ATPase, C-terminal domain"/>
    <property type="match status" value="1"/>
</dbReference>
<dbReference type="PANTHER" id="PTHR45339">
    <property type="entry name" value="HYBRID SIGNAL TRANSDUCTION HISTIDINE KINASE J"/>
    <property type="match status" value="1"/>
</dbReference>
<evidence type="ECO:0000256" key="7">
    <source>
        <dbReference type="ARBA" id="ARBA00022679"/>
    </source>
</evidence>
<dbReference type="Pfam" id="PF13426">
    <property type="entry name" value="PAS_9"/>
    <property type="match status" value="1"/>
</dbReference>
<dbReference type="PROSITE" id="PS50110">
    <property type="entry name" value="RESPONSE_REGULATORY"/>
    <property type="match status" value="2"/>
</dbReference>
<dbReference type="IntAct" id="P73926">
    <property type="interactions" value="23"/>
</dbReference>
<dbReference type="InterPro" id="IPR004358">
    <property type="entry name" value="Sig_transdc_His_kin-like_C"/>
</dbReference>
<dbReference type="SUPFAM" id="SSF47384">
    <property type="entry name" value="Homodimeric domain of signal transducing histidine kinase"/>
    <property type="match status" value="1"/>
</dbReference>
<dbReference type="PROSITE" id="PS50894">
    <property type="entry name" value="HPT"/>
    <property type="match status" value="1"/>
</dbReference>
<evidence type="ECO:0000256" key="3">
    <source>
        <dbReference type="ARBA" id="ARBA00006402"/>
    </source>
</evidence>
<evidence type="ECO:0000256" key="13">
    <source>
        <dbReference type="ARBA" id="ARBA00023012"/>
    </source>
</evidence>
<evidence type="ECO:0000259" key="21">
    <source>
        <dbReference type="PROSITE" id="PS50112"/>
    </source>
</evidence>
<reference evidence="25 26" key="1">
    <citation type="journal article" date="1995" name="DNA Res.">
        <title>Sequence analysis of the genome of the unicellular cyanobacterium Synechocystis sp. strain PCC6803. I. Sequence features in the 1 Mb region from map positions 64% to 92% of the genome.</title>
        <authorList>
            <person name="Kaneko T."/>
            <person name="Tanaka A."/>
            <person name="Sato S."/>
            <person name="Kotani H."/>
            <person name="Sazuka T."/>
            <person name="Miyajima N."/>
            <person name="Sugiura M."/>
            <person name="Tabata S."/>
        </authorList>
    </citation>
    <scope>NUCLEOTIDE SEQUENCE [LARGE SCALE GENOMIC DNA]</scope>
    <source>
        <strain evidence="26">ATCC 27184 / PCC 6803 / Kazusa</strain>
    </source>
</reference>
<feature type="transmembrane region" description="Helical" evidence="18">
    <location>
        <begin position="124"/>
        <end position="144"/>
    </location>
</feature>
<dbReference type="InParanoid" id="P73926"/>
<dbReference type="Gene3D" id="3.40.50.2300">
    <property type="match status" value="2"/>
</dbReference>
<dbReference type="PROSITE" id="PS50113">
    <property type="entry name" value="PAC"/>
    <property type="match status" value="1"/>
</dbReference>
<dbReference type="InterPro" id="IPR000014">
    <property type="entry name" value="PAS"/>
</dbReference>
<dbReference type="InterPro" id="IPR005330">
    <property type="entry name" value="MHYT_dom"/>
</dbReference>
<dbReference type="eggNOG" id="COG0642">
    <property type="taxonomic scope" value="Bacteria"/>
</dbReference>
<feature type="domain" description="MHYT" evidence="24">
    <location>
        <begin position="20"/>
        <end position="215"/>
    </location>
</feature>
<dbReference type="InterPro" id="IPR000700">
    <property type="entry name" value="PAS-assoc_C"/>
</dbReference>
<evidence type="ECO:0000256" key="10">
    <source>
        <dbReference type="ARBA" id="ARBA00022777"/>
    </source>
</evidence>
<evidence type="ECO:0000256" key="9">
    <source>
        <dbReference type="ARBA" id="ARBA00022741"/>
    </source>
</evidence>
<dbReference type="SMART" id="SM00086">
    <property type="entry name" value="PAC"/>
    <property type="match status" value="2"/>
</dbReference>
<dbReference type="FunFam" id="1.10.287.130:FF:000003">
    <property type="entry name" value="Histidine kinase"/>
    <property type="match status" value="1"/>
</dbReference>
<dbReference type="CDD" id="cd00082">
    <property type="entry name" value="HisKA"/>
    <property type="match status" value="1"/>
</dbReference>
<dbReference type="GO" id="GO:0005886">
    <property type="term" value="C:plasma membrane"/>
    <property type="evidence" value="ECO:0007669"/>
    <property type="project" value="UniProtKB-SubCell"/>
</dbReference>
<gene>
    <name evidence="25" type="ordered locus">slr2098</name>
</gene>
<keyword evidence="5" id="KW-1003">Cell membrane</keyword>
<dbReference type="InterPro" id="IPR008207">
    <property type="entry name" value="Sig_transdc_His_kin_Hpt_dom"/>
</dbReference>
<protein>
    <recommendedName>
        <fullName evidence="15">Circadian input-output histidine kinase CikA</fullName>
        <ecNumber evidence="4">2.7.13.3</ecNumber>
    </recommendedName>
</protein>
<dbReference type="Pfam" id="PF02518">
    <property type="entry name" value="HATPase_c"/>
    <property type="match status" value="1"/>
</dbReference>
<evidence type="ECO:0000256" key="12">
    <source>
        <dbReference type="ARBA" id="ARBA00022989"/>
    </source>
</evidence>
<dbReference type="InterPro" id="IPR003661">
    <property type="entry name" value="HisK_dim/P_dom"/>
</dbReference>
<feature type="domain" description="PAS" evidence="21">
    <location>
        <begin position="268"/>
        <end position="325"/>
    </location>
</feature>
<evidence type="ECO:0000259" key="20">
    <source>
        <dbReference type="PROSITE" id="PS50110"/>
    </source>
</evidence>
<dbReference type="EMBL" id="BA000022">
    <property type="protein sequence ID" value="BAA17992.1"/>
    <property type="molecule type" value="Genomic_DNA"/>
</dbReference>
<dbReference type="InterPro" id="IPR036097">
    <property type="entry name" value="HisK_dim/P_sf"/>
</dbReference>
<dbReference type="SUPFAM" id="SSF55874">
    <property type="entry name" value="ATPase domain of HSP90 chaperone/DNA topoisomerase II/histidine kinase"/>
    <property type="match status" value="1"/>
</dbReference>
<dbReference type="GO" id="GO:0005524">
    <property type="term" value="F:ATP binding"/>
    <property type="evidence" value="ECO:0007669"/>
    <property type="project" value="UniProtKB-KW"/>
</dbReference>
<dbReference type="CDD" id="cd00130">
    <property type="entry name" value="PAS"/>
    <property type="match status" value="1"/>
</dbReference>
<keyword evidence="6 17" id="KW-0597">Phosphoprotein</keyword>
<dbReference type="PRINTS" id="PR00344">
    <property type="entry name" value="BCTRLSENSOR"/>
</dbReference>
<evidence type="ECO:0000256" key="8">
    <source>
        <dbReference type="ARBA" id="ARBA00022692"/>
    </source>
</evidence>
<comment type="subcellular location">
    <subcellularLocation>
        <location evidence="2">Cell membrane</location>
        <topology evidence="2">Multi-pass membrane protein</topology>
    </subcellularLocation>
</comment>
<feature type="domain" description="Response regulatory" evidence="20">
    <location>
        <begin position="926"/>
        <end position="1042"/>
    </location>
</feature>